<dbReference type="Proteomes" id="UP000595278">
    <property type="component" value="Chromosome"/>
</dbReference>
<reference evidence="1 2" key="1">
    <citation type="submission" date="2021-01" db="EMBL/GenBank/DDBJ databases">
        <title>Entomomonas sp. F2A isolated from a house cricket (Acheta domesticus).</title>
        <authorList>
            <person name="Spergser J."/>
            <person name="Busse H.-J."/>
        </authorList>
    </citation>
    <scope>NUCLEOTIDE SEQUENCE [LARGE SCALE GENOMIC DNA]</scope>
    <source>
        <strain evidence="1 2">F2A</strain>
    </source>
</reference>
<organism evidence="1 2">
    <name type="scientific">Entomomonas asaccharolytica</name>
    <dbReference type="NCBI Taxonomy" id="2785331"/>
    <lineage>
        <taxon>Bacteria</taxon>
        <taxon>Pseudomonadati</taxon>
        <taxon>Pseudomonadota</taxon>
        <taxon>Gammaproteobacteria</taxon>
        <taxon>Pseudomonadales</taxon>
        <taxon>Pseudomonadaceae</taxon>
        <taxon>Entomomonas</taxon>
    </lineage>
</organism>
<evidence type="ECO:0000313" key="1">
    <source>
        <dbReference type="EMBL" id="QQP86926.1"/>
    </source>
</evidence>
<dbReference type="KEGG" id="eaz:JHT90_06690"/>
<gene>
    <name evidence="1" type="ORF">JHT90_06690</name>
</gene>
<protein>
    <submittedName>
        <fullName evidence="1">Uncharacterized protein</fullName>
    </submittedName>
</protein>
<dbReference type="EMBL" id="CP067393">
    <property type="protein sequence ID" value="QQP86926.1"/>
    <property type="molecule type" value="Genomic_DNA"/>
</dbReference>
<sequence length="193" mass="22210">MKYITARQVWHDAHFSGKENTIEQYLKLGVPIQKTVKSNTTESSCHAWLAGRVQHAISLLPHNVAGFGNFMYSPMRTIDDLEAGQEAIFDYFRYNYKDERLTDKKLEQVNYLAIGAIFDYFFIVFGNPSPFSNAGILCKWLYDNKGVKINYHNWGRDWEAIYDCLLEACGYIDKIALEPVSKVISISKYNKVA</sequence>
<keyword evidence="2" id="KW-1185">Reference proteome</keyword>
<dbReference type="RefSeq" id="WP_201095421.1">
    <property type="nucleotide sequence ID" value="NZ_CP067393.1"/>
</dbReference>
<dbReference type="AlphaFoldDB" id="A0A974NHX8"/>
<accession>A0A974NHX8</accession>
<name>A0A974NHX8_9GAMM</name>
<evidence type="ECO:0000313" key="2">
    <source>
        <dbReference type="Proteomes" id="UP000595278"/>
    </source>
</evidence>
<proteinExistence type="predicted"/>